<evidence type="ECO:0000259" key="6">
    <source>
        <dbReference type="Pfam" id="PF08281"/>
    </source>
</evidence>
<keyword evidence="4" id="KW-0804">Transcription</keyword>
<dbReference type="NCBIfam" id="TIGR02937">
    <property type="entry name" value="sigma70-ECF"/>
    <property type="match status" value="1"/>
</dbReference>
<dbReference type="GO" id="GO:0003677">
    <property type="term" value="F:DNA binding"/>
    <property type="evidence" value="ECO:0007669"/>
    <property type="project" value="InterPro"/>
</dbReference>
<dbReference type="InterPro" id="IPR013249">
    <property type="entry name" value="RNA_pol_sigma70_r4_t2"/>
</dbReference>
<dbReference type="RefSeq" id="WP_039143894.1">
    <property type="nucleotide sequence ID" value="NZ_JSVC01000032.1"/>
</dbReference>
<gene>
    <name evidence="7" type="ORF">OI18_21460</name>
</gene>
<dbReference type="InterPro" id="IPR014284">
    <property type="entry name" value="RNA_pol_sigma-70_dom"/>
</dbReference>
<dbReference type="Proteomes" id="UP000031408">
    <property type="component" value="Unassembled WGS sequence"/>
</dbReference>
<feature type="domain" description="RNA polymerase sigma factor 70 region 4 type 2" evidence="6">
    <location>
        <begin position="125"/>
        <end position="176"/>
    </location>
</feature>
<dbReference type="STRING" id="1349421.OI18_21460"/>
<keyword evidence="2" id="KW-0805">Transcription regulation</keyword>
<dbReference type="GO" id="GO:0006352">
    <property type="term" value="P:DNA-templated transcription initiation"/>
    <property type="evidence" value="ECO:0007669"/>
    <property type="project" value="InterPro"/>
</dbReference>
<dbReference type="OrthoDB" id="1097528at2"/>
<dbReference type="SUPFAM" id="SSF88946">
    <property type="entry name" value="Sigma2 domain of RNA polymerase sigma factors"/>
    <property type="match status" value="1"/>
</dbReference>
<comment type="similarity">
    <text evidence="1">Belongs to the sigma-70 factor family. ECF subfamily.</text>
</comment>
<comment type="caution">
    <text evidence="7">The sequence shown here is derived from an EMBL/GenBank/DDBJ whole genome shotgun (WGS) entry which is preliminary data.</text>
</comment>
<dbReference type="InterPro" id="IPR013325">
    <property type="entry name" value="RNA_pol_sigma_r2"/>
</dbReference>
<evidence type="ECO:0000313" key="7">
    <source>
        <dbReference type="EMBL" id="KIC92692.1"/>
    </source>
</evidence>
<dbReference type="NCBIfam" id="TIGR02985">
    <property type="entry name" value="Sig70_bacteroi1"/>
    <property type="match status" value="1"/>
</dbReference>
<dbReference type="CDD" id="cd06171">
    <property type="entry name" value="Sigma70_r4"/>
    <property type="match status" value="1"/>
</dbReference>
<protein>
    <recommendedName>
        <fullName evidence="9">HTH luxR-type domain-containing protein</fullName>
    </recommendedName>
</protein>
<feature type="domain" description="RNA polymerase sigma-70 region 2" evidence="5">
    <location>
        <begin position="28"/>
        <end position="95"/>
    </location>
</feature>
<dbReference type="PANTHER" id="PTHR43133:SF46">
    <property type="entry name" value="RNA POLYMERASE SIGMA-70 FACTOR ECF SUBFAMILY"/>
    <property type="match status" value="1"/>
</dbReference>
<organism evidence="7 8">
    <name type="scientific">Flavihumibacter solisilvae</name>
    <dbReference type="NCBI Taxonomy" id="1349421"/>
    <lineage>
        <taxon>Bacteria</taxon>
        <taxon>Pseudomonadati</taxon>
        <taxon>Bacteroidota</taxon>
        <taxon>Chitinophagia</taxon>
        <taxon>Chitinophagales</taxon>
        <taxon>Chitinophagaceae</taxon>
        <taxon>Flavihumibacter</taxon>
    </lineage>
</organism>
<dbReference type="Gene3D" id="1.10.1740.10">
    <property type="match status" value="1"/>
</dbReference>
<dbReference type="SUPFAM" id="SSF88659">
    <property type="entry name" value="Sigma3 and sigma4 domains of RNA polymerase sigma factors"/>
    <property type="match status" value="1"/>
</dbReference>
<sequence length="186" mass="21805">MTNIQYLSDCQLVTLLRENENRKAFETLYNRYWKKLLILARCKTGSEQEAEEIVQQVFLNIWKMRKELHIRNTFHTYIASCVKYEILATLSRQQKYQNAVNTLSGNPTADLDNQTSEWLDYSAVRQQLEQTVRSLPEKCQLVFRLSRESGYSEKQIADVMSISRKTVQAHMSKALKVLKGRLLLPR</sequence>
<evidence type="ECO:0008006" key="9">
    <source>
        <dbReference type="Google" id="ProtNLM"/>
    </source>
</evidence>
<evidence type="ECO:0000256" key="1">
    <source>
        <dbReference type="ARBA" id="ARBA00010641"/>
    </source>
</evidence>
<dbReference type="InterPro" id="IPR039425">
    <property type="entry name" value="RNA_pol_sigma-70-like"/>
</dbReference>
<dbReference type="InterPro" id="IPR014327">
    <property type="entry name" value="RNA_pol_sigma70_bacteroid"/>
</dbReference>
<reference evidence="7 8" key="1">
    <citation type="submission" date="2014-11" db="EMBL/GenBank/DDBJ databases">
        <title>Genome sequence of Flavihumibacter solisilvae 3-3.</title>
        <authorList>
            <person name="Zhou G."/>
            <person name="Li M."/>
            <person name="Wang G."/>
        </authorList>
    </citation>
    <scope>NUCLEOTIDE SEQUENCE [LARGE SCALE GENOMIC DNA]</scope>
    <source>
        <strain evidence="7 8">3-3</strain>
    </source>
</reference>
<dbReference type="PANTHER" id="PTHR43133">
    <property type="entry name" value="RNA POLYMERASE ECF-TYPE SIGMA FACTO"/>
    <property type="match status" value="1"/>
</dbReference>
<name>A0A0C1KYA7_9BACT</name>
<dbReference type="Pfam" id="PF08281">
    <property type="entry name" value="Sigma70_r4_2"/>
    <property type="match status" value="1"/>
</dbReference>
<evidence type="ECO:0000256" key="4">
    <source>
        <dbReference type="ARBA" id="ARBA00023163"/>
    </source>
</evidence>
<dbReference type="InterPro" id="IPR036388">
    <property type="entry name" value="WH-like_DNA-bd_sf"/>
</dbReference>
<dbReference type="Gene3D" id="1.10.10.10">
    <property type="entry name" value="Winged helix-like DNA-binding domain superfamily/Winged helix DNA-binding domain"/>
    <property type="match status" value="1"/>
</dbReference>
<dbReference type="GO" id="GO:0016987">
    <property type="term" value="F:sigma factor activity"/>
    <property type="evidence" value="ECO:0007669"/>
    <property type="project" value="UniProtKB-KW"/>
</dbReference>
<evidence type="ECO:0000256" key="3">
    <source>
        <dbReference type="ARBA" id="ARBA00023082"/>
    </source>
</evidence>
<accession>A0A0C1KYA7</accession>
<evidence type="ECO:0000259" key="5">
    <source>
        <dbReference type="Pfam" id="PF04542"/>
    </source>
</evidence>
<keyword evidence="8" id="KW-1185">Reference proteome</keyword>
<dbReference type="AlphaFoldDB" id="A0A0C1KYA7"/>
<evidence type="ECO:0000256" key="2">
    <source>
        <dbReference type="ARBA" id="ARBA00023015"/>
    </source>
</evidence>
<proteinExistence type="inferred from homology"/>
<dbReference type="Pfam" id="PF04542">
    <property type="entry name" value="Sigma70_r2"/>
    <property type="match status" value="1"/>
</dbReference>
<evidence type="ECO:0000313" key="8">
    <source>
        <dbReference type="Proteomes" id="UP000031408"/>
    </source>
</evidence>
<dbReference type="InterPro" id="IPR013324">
    <property type="entry name" value="RNA_pol_sigma_r3/r4-like"/>
</dbReference>
<dbReference type="EMBL" id="JSVC01000032">
    <property type="protein sequence ID" value="KIC92692.1"/>
    <property type="molecule type" value="Genomic_DNA"/>
</dbReference>
<keyword evidence="3" id="KW-0731">Sigma factor</keyword>
<dbReference type="InterPro" id="IPR007627">
    <property type="entry name" value="RNA_pol_sigma70_r2"/>
</dbReference>